<dbReference type="EMBL" id="JADHEC010000003">
    <property type="protein sequence ID" value="MBF2707409.1"/>
    <property type="molecule type" value="Genomic_DNA"/>
</dbReference>
<keyword evidence="2" id="KW-1185">Reference proteome</keyword>
<protein>
    <recommendedName>
        <fullName evidence="3">DUF4252 domain-containing protein</fullName>
    </recommendedName>
</protein>
<evidence type="ECO:0000313" key="1">
    <source>
        <dbReference type="EMBL" id="MBF2707409.1"/>
    </source>
</evidence>
<comment type="caution">
    <text evidence="1">The sequence shown here is derived from an EMBL/GenBank/DDBJ whole genome shotgun (WGS) entry which is preliminary data.</text>
</comment>
<evidence type="ECO:0008006" key="3">
    <source>
        <dbReference type="Google" id="ProtNLM"/>
    </source>
</evidence>
<evidence type="ECO:0000313" key="2">
    <source>
        <dbReference type="Proteomes" id="UP000646211"/>
    </source>
</evidence>
<organism evidence="1 2">
    <name type="scientific">Flavobacterium soyangense</name>
    <dbReference type="NCBI Taxonomy" id="2023265"/>
    <lineage>
        <taxon>Bacteria</taxon>
        <taxon>Pseudomonadati</taxon>
        <taxon>Bacteroidota</taxon>
        <taxon>Flavobacteriia</taxon>
        <taxon>Flavobacteriales</taxon>
        <taxon>Flavobacteriaceae</taxon>
        <taxon>Flavobacterium</taxon>
    </lineage>
</organism>
<gene>
    <name evidence="1" type="ORF">IR213_02190</name>
</gene>
<sequence length="181" mass="20880">MKRLFSLLMLFIGLNSFGQNSEVINKLFKTKIKANVTINDTINLDNFKELVIIPGGHFRKELEKINYFSQIMTFEEFQKEIKKGGFDVSKYNINTKEGAEFIFKDYKKFIFVAQTLSNTDKDTRQIIIVDPSKGKVFEVEGKLKTNVIGISAGTTYMPEEMNNAMLNELVNYIRTNSKTYK</sequence>
<proteinExistence type="predicted"/>
<accession>A0A930U9M1</accession>
<dbReference type="Proteomes" id="UP000646211">
    <property type="component" value="Unassembled WGS sequence"/>
</dbReference>
<reference evidence="1" key="1">
    <citation type="submission" date="2020-11" db="EMBL/GenBank/DDBJ databases">
        <title>Genome of Flavobacterium soyangense.</title>
        <authorList>
            <person name="Liu Q."/>
            <person name="Xin Y.-H."/>
        </authorList>
    </citation>
    <scope>NUCLEOTIDE SEQUENCE</scope>
    <source>
        <strain evidence="1">CGMCC 1.13493</strain>
    </source>
</reference>
<dbReference type="AlphaFoldDB" id="A0A930U9M1"/>
<name>A0A930U9M1_9FLAO</name>
<dbReference type="RefSeq" id="WP_194310678.1">
    <property type="nucleotide sequence ID" value="NZ_JADHEC010000003.1"/>
</dbReference>